<dbReference type="Proteomes" id="UP000249829">
    <property type="component" value="Unassembled WGS sequence"/>
</dbReference>
<evidence type="ECO:0000256" key="2">
    <source>
        <dbReference type="SAM" id="Phobius"/>
    </source>
</evidence>
<accession>A0A2V5I7E0</accession>
<protein>
    <submittedName>
        <fullName evidence="3">Uncharacterized protein</fullName>
    </submittedName>
</protein>
<feature type="transmembrane region" description="Helical" evidence="2">
    <location>
        <begin position="48"/>
        <end position="72"/>
    </location>
</feature>
<keyword evidence="2" id="KW-1133">Transmembrane helix</keyword>
<organism evidence="3 4">
    <name type="scientific">Aspergillus violaceofuscus (strain CBS 115571)</name>
    <dbReference type="NCBI Taxonomy" id="1450538"/>
    <lineage>
        <taxon>Eukaryota</taxon>
        <taxon>Fungi</taxon>
        <taxon>Dikarya</taxon>
        <taxon>Ascomycota</taxon>
        <taxon>Pezizomycotina</taxon>
        <taxon>Eurotiomycetes</taxon>
        <taxon>Eurotiomycetidae</taxon>
        <taxon>Eurotiales</taxon>
        <taxon>Aspergillaceae</taxon>
        <taxon>Aspergillus</taxon>
    </lineage>
</organism>
<keyword evidence="4" id="KW-1185">Reference proteome</keyword>
<dbReference type="AlphaFoldDB" id="A0A2V5I7E0"/>
<feature type="region of interest" description="Disordered" evidence="1">
    <location>
        <begin position="83"/>
        <end position="106"/>
    </location>
</feature>
<evidence type="ECO:0000313" key="4">
    <source>
        <dbReference type="Proteomes" id="UP000249829"/>
    </source>
</evidence>
<dbReference type="EMBL" id="KZ825184">
    <property type="protein sequence ID" value="PYI15546.1"/>
    <property type="molecule type" value="Genomic_DNA"/>
</dbReference>
<evidence type="ECO:0000313" key="3">
    <source>
        <dbReference type="EMBL" id="PYI15546.1"/>
    </source>
</evidence>
<keyword evidence="2" id="KW-0812">Transmembrane</keyword>
<keyword evidence="2" id="KW-0472">Membrane</keyword>
<sequence>MFSVSRRSNRLPAGTIAVQTEYPVRSTIHSFSPPLALSYTHFQAVDLIWSWMISTAVSTLCTLLTASCVLTINLDEIKNTLQQDVKQASRPAGQPTDRSYARNTEA</sequence>
<evidence type="ECO:0000256" key="1">
    <source>
        <dbReference type="SAM" id="MobiDB-lite"/>
    </source>
</evidence>
<name>A0A2V5I7E0_ASPV1</name>
<reference evidence="3 4" key="1">
    <citation type="submission" date="2018-02" db="EMBL/GenBank/DDBJ databases">
        <title>The genomes of Aspergillus section Nigri reveals drivers in fungal speciation.</title>
        <authorList>
            <consortium name="DOE Joint Genome Institute"/>
            <person name="Vesth T.C."/>
            <person name="Nybo J."/>
            <person name="Theobald S."/>
            <person name="Brandl J."/>
            <person name="Frisvad J.C."/>
            <person name="Nielsen K.F."/>
            <person name="Lyhne E.K."/>
            <person name="Kogle M.E."/>
            <person name="Kuo A."/>
            <person name="Riley R."/>
            <person name="Clum A."/>
            <person name="Nolan M."/>
            <person name="Lipzen A."/>
            <person name="Salamov A."/>
            <person name="Henrissat B."/>
            <person name="Wiebenga A."/>
            <person name="De vries R.P."/>
            <person name="Grigoriev I.V."/>
            <person name="Mortensen U.H."/>
            <person name="Andersen M.R."/>
            <person name="Baker S.E."/>
        </authorList>
    </citation>
    <scope>NUCLEOTIDE SEQUENCE [LARGE SCALE GENOMIC DNA]</scope>
    <source>
        <strain evidence="3 4">CBS 115571</strain>
    </source>
</reference>
<gene>
    <name evidence="3" type="ORF">BO99DRAFT_249292</name>
</gene>
<proteinExistence type="predicted"/>